<dbReference type="Proteomes" id="UP001207337">
    <property type="component" value="Unassembled WGS sequence"/>
</dbReference>
<name>A0ABT3PV86_9BACT</name>
<evidence type="ECO:0000313" key="8">
    <source>
        <dbReference type="Proteomes" id="UP001207337"/>
    </source>
</evidence>
<feature type="region of interest" description="Disordered" evidence="5">
    <location>
        <begin position="447"/>
        <end position="556"/>
    </location>
</feature>
<gene>
    <name evidence="7" type="ORF">LQ318_02555</name>
</gene>
<dbReference type="PANTHER" id="PTHR30332">
    <property type="entry name" value="PROBABLE GENERAL SECRETION PATHWAY PROTEIN D"/>
    <property type="match status" value="1"/>
</dbReference>
<comment type="subcellular location">
    <subcellularLocation>
        <location evidence="1">Membrane</location>
    </subcellularLocation>
</comment>
<accession>A0ABT3PV86</accession>
<feature type="compositionally biased region" description="Acidic residues" evidence="5">
    <location>
        <begin position="468"/>
        <end position="483"/>
    </location>
</feature>
<dbReference type="RefSeq" id="WP_265787275.1">
    <property type="nucleotide sequence ID" value="NZ_BAABRS010000001.1"/>
</dbReference>
<dbReference type="InterPro" id="IPR036680">
    <property type="entry name" value="SPOR-like_sf"/>
</dbReference>
<dbReference type="InterPro" id="IPR050810">
    <property type="entry name" value="Bact_Secretion_Sys_Channel"/>
</dbReference>
<feature type="region of interest" description="Disordered" evidence="5">
    <location>
        <begin position="176"/>
        <end position="208"/>
    </location>
</feature>
<comment type="caution">
    <text evidence="7">The sequence shown here is derived from an EMBL/GenBank/DDBJ whole genome shotgun (WGS) entry which is preliminary data.</text>
</comment>
<dbReference type="SUPFAM" id="SSF110997">
    <property type="entry name" value="Sporulation related repeat"/>
    <property type="match status" value="1"/>
</dbReference>
<dbReference type="PANTHER" id="PTHR30332:SF24">
    <property type="entry name" value="SECRETIN GSPD-RELATED"/>
    <property type="match status" value="1"/>
</dbReference>
<evidence type="ECO:0000256" key="5">
    <source>
        <dbReference type="SAM" id="MobiDB-lite"/>
    </source>
</evidence>
<proteinExistence type="inferred from homology"/>
<evidence type="ECO:0000256" key="1">
    <source>
        <dbReference type="ARBA" id="ARBA00004370"/>
    </source>
</evidence>
<comment type="similarity">
    <text evidence="4">Belongs to the bacterial secretin family.</text>
</comment>
<keyword evidence="8" id="KW-1185">Reference proteome</keyword>
<organism evidence="7 8">
    <name type="scientific">Fodinibius salicampi</name>
    <dbReference type="NCBI Taxonomy" id="1920655"/>
    <lineage>
        <taxon>Bacteria</taxon>
        <taxon>Pseudomonadati</taxon>
        <taxon>Balneolota</taxon>
        <taxon>Balneolia</taxon>
        <taxon>Balneolales</taxon>
        <taxon>Balneolaceae</taxon>
        <taxon>Fodinibius</taxon>
    </lineage>
</organism>
<sequence>MTISKITTSVLIIFVFSCLAPVVLLGQNSDRMPVREYTNPDEVVTFDRSISFSRALDVFNEFSQEYRGKMIIDRTGTEGNIGISIPSMHWMDALETILRVKQLRLVEQEEFYEIVFPREGATTGGQATASGEDGEGPAATIDTREVRINAIFFEGNRRALQEVGVDWSTLTNNVPDNVGSFVNEQQGGQGGGGGGQGGQGGQSQGQLPAGDDFIGPFVSVNSKGAQDVSQNVFNSLINLGEIGNTGIRVQALFSAFEADNLGEILASPTIKVVDGQEGRIQVGQDFSIKQRDFAGNVVEEFFSVGTILTVTPQIITHNDTTFIHLDIDAERSSAQPDPVSTIINKQQAETEALLLDDEATILAGLYRTEKTEVRRGVPILKDLPPWFFGLKYLFGYNSQDYQMRELVVLLQASIEPSIQDRYDKPDTRNKFEIIQDERDRFRQDIRDSQRELNNEGVMDDLEGKNTEDPDSLTEDTEQPEPEDNYDKNQERDSPDEQRSENQVQQEKEETPRVRDPEVEVKSVEIAMDEEEDRDDQNKTDTSVTEEETDTPARSESTEAEYYIIAGSFSVQQNAVDLQNELQNKGYNSTIIQKSGSSMQMVTFGGYDDFGVAQSQLSEIQTNENPDAWLYRSN</sequence>
<evidence type="ECO:0000259" key="6">
    <source>
        <dbReference type="PROSITE" id="PS51724"/>
    </source>
</evidence>
<evidence type="ECO:0000256" key="4">
    <source>
        <dbReference type="RuleBase" id="RU004003"/>
    </source>
</evidence>
<dbReference type="InterPro" id="IPR004846">
    <property type="entry name" value="T2SS/T3SS_dom"/>
</dbReference>
<dbReference type="Gene3D" id="3.30.70.1070">
    <property type="entry name" value="Sporulation related repeat"/>
    <property type="match status" value="1"/>
</dbReference>
<keyword evidence="2" id="KW-0732">Signal</keyword>
<dbReference type="PROSITE" id="PS51724">
    <property type="entry name" value="SPOR"/>
    <property type="match status" value="1"/>
</dbReference>
<dbReference type="Pfam" id="PF00263">
    <property type="entry name" value="Secretin"/>
    <property type="match status" value="1"/>
</dbReference>
<dbReference type="EMBL" id="JAJNDC010000001">
    <property type="protein sequence ID" value="MCW9711774.1"/>
    <property type="molecule type" value="Genomic_DNA"/>
</dbReference>
<dbReference type="InterPro" id="IPR007730">
    <property type="entry name" value="SPOR-like_dom"/>
</dbReference>
<feature type="compositionally biased region" description="Gly residues" evidence="5">
    <location>
        <begin position="187"/>
        <end position="203"/>
    </location>
</feature>
<keyword evidence="3" id="KW-0472">Membrane</keyword>
<protein>
    <submittedName>
        <fullName evidence="7">SPOR domain-containing protein</fullName>
    </submittedName>
</protein>
<feature type="domain" description="SPOR" evidence="6">
    <location>
        <begin position="555"/>
        <end position="632"/>
    </location>
</feature>
<evidence type="ECO:0000256" key="3">
    <source>
        <dbReference type="ARBA" id="ARBA00023136"/>
    </source>
</evidence>
<dbReference type="PROSITE" id="PS51257">
    <property type="entry name" value="PROKAR_LIPOPROTEIN"/>
    <property type="match status" value="1"/>
</dbReference>
<reference evidence="7 8" key="1">
    <citation type="submission" date="2021-11" db="EMBL/GenBank/DDBJ databases">
        <title>Aliifidinibius sp. nov., a new bacterium isolated from saline soil.</title>
        <authorList>
            <person name="Galisteo C."/>
            <person name="De La Haba R."/>
            <person name="Sanchez-Porro C."/>
            <person name="Ventosa A."/>
        </authorList>
    </citation>
    <scope>NUCLEOTIDE SEQUENCE [LARGE SCALE GENOMIC DNA]</scope>
    <source>
        <strain evidence="7 8">KACC 190600</strain>
    </source>
</reference>
<dbReference type="Pfam" id="PF05036">
    <property type="entry name" value="SPOR"/>
    <property type="match status" value="1"/>
</dbReference>
<evidence type="ECO:0000256" key="2">
    <source>
        <dbReference type="ARBA" id="ARBA00022729"/>
    </source>
</evidence>
<evidence type="ECO:0000313" key="7">
    <source>
        <dbReference type="EMBL" id="MCW9711774.1"/>
    </source>
</evidence>
<feature type="compositionally biased region" description="Basic and acidic residues" evidence="5">
    <location>
        <begin position="484"/>
        <end position="522"/>
    </location>
</feature>